<dbReference type="InterPro" id="IPR042168">
    <property type="entry name" value="Pcp2"/>
</dbReference>
<keyword evidence="3" id="KW-1185">Reference proteome</keyword>
<feature type="region of interest" description="Disordered" evidence="1">
    <location>
        <begin position="39"/>
        <end position="114"/>
    </location>
</feature>
<dbReference type="SMART" id="SM00390">
    <property type="entry name" value="GoLoco"/>
    <property type="match status" value="1"/>
</dbReference>
<dbReference type="InterPro" id="IPR011990">
    <property type="entry name" value="TPR-like_helical_dom_sf"/>
</dbReference>
<sequence>IDDQRCVLGPTTRQQDHTYPDDFFQFLVKSQSQRLDDQRVTLNSLPGMEATGTKRENNKTLAPKITLTPASPAAPKKVCSSPSSPTLSVSEPDTPVSHVHSLKSSSQSDNRGRL</sequence>
<dbReference type="PANTHER" id="PTHR47503">
    <property type="entry name" value="PURKINJE CELL PROTEIN 2"/>
    <property type="match status" value="1"/>
</dbReference>
<reference evidence="2" key="1">
    <citation type="submission" date="2025-08" db="UniProtKB">
        <authorList>
            <consortium name="Ensembl"/>
        </authorList>
    </citation>
    <scope>IDENTIFICATION</scope>
</reference>
<dbReference type="PANTHER" id="PTHR47503:SF1">
    <property type="entry name" value="PURKINJE CELL PROTEIN 2 HOMOLOG"/>
    <property type="match status" value="1"/>
</dbReference>
<reference evidence="2" key="2">
    <citation type="submission" date="2025-09" db="UniProtKB">
        <authorList>
            <consortium name="Ensembl"/>
        </authorList>
    </citation>
    <scope>IDENTIFICATION</scope>
</reference>
<evidence type="ECO:0000256" key="1">
    <source>
        <dbReference type="SAM" id="MobiDB-lite"/>
    </source>
</evidence>
<dbReference type="Ensembl" id="ENSCCRT00010054049.1">
    <property type="protein sequence ID" value="ENSCCRP00010049305.1"/>
    <property type="gene ID" value="ENSCCRG00010020891.1"/>
</dbReference>
<protein>
    <submittedName>
        <fullName evidence="2">Uncharacterized protein</fullName>
    </submittedName>
</protein>
<feature type="compositionally biased region" description="Low complexity" evidence="1">
    <location>
        <begin position="80"/>
        <end position="108"/>
    </location>
</feature>
<dbReference type="PROSITE" id="PS50877">
    <property type="entry name" value="GOLOCO"/>
    <property type="match status" value="1"/>
</dbReference>
<evidence type="ECO:0000313" key="3">
    <source>
        <dbReference type="Proteomes" id="UP000694427"/>
    </source>
</evidence>
<dbReference type="GO" id="GO:0005085">
    <property type="term" value="F:guanyl-nucleotide exchange factor activity"/>
    <property type="evidence" value="ECO:0007669"/>
    <property type="project" value="InterPro"/>
</dbReference>
<accession>A0A8C1QLT4</accession>
<proteinExistence type="predicted"/>
<organism evidence="2 3">
    <name type="scientific">Cyprinus carpio</name>
    <name type="common">Common carp</name>
    <dbReference type="NCBI Taxonomy" id="7962"/>
    <lineage>
        <taxon>Eukaryota</taxon>
        <taxon>Metazoa</taxon>
        <taxon>Chordata</taxon>
        <taxon>Craniata</taxon>
        <taxon>Vertebrata</taxon>
        <taxon>Euteleostomi</taxon>
        <taxon>Actinopterygii</taxon>
        <taxon>Neopterygii</taxon>
        <taxon>Teleostei</taxon>
        <taxon>Ostariophysi</taxon>
        <taxon>Cypriniformes</taxon>
        <taxon>Cyprinidae</taxon>
        <taxon>Cyprininae</taxon>
        <taxon>Cyprinus</taxon>
    </lineage>
</organism>
<dbReference type="Proteomes" id="UP000694427">
    <property type="component" value="Unplaced"/>
</dbReference>
<name>A0A8C1QLT4_CYPCA</name>
<dbReference type="AlphaFoldDB" id="A0A8C1QLT4"/>
<evidence type="ECO:0000313" key="2">
    <source>
        <dbReference type="Ensembl" id="ENSCCRP00010049305.1"/>
    </source>
</evidence>
<dbReference type="Gene3D" id="1.25.40.10">
    <property type="entry name" value="Tetratricopeptide repeat domain"/>
    <property type="match status" value="1"/>
</dbReference>
<dbReference type="InterPro" id="IPR003109">
    <property type="entry name" value="GoLoco_motif"/>
</dbReference>
<dbReference type="Pfam" id="PF02188">
    <property type="entry name" value="GoLoco"/>
    <property type="match status" value="1"/>
</dbReference>